<dbReference type="InterPro" id="IPR050697">
    <property type="entry name" value="Adenylyl/Guanylyl_Cyclase_3/4"/>
</dbReference>
<dbReference type="Gene3D" id="3.30.70.1230">
    <property type="entry name" value="Nucleotide cyclase"/>
    <property type="match status" value="1"/>
</dbReference>
<feature type="region of interest" description="Disordered" evidence="2">
    <location>
        <begin position="316"/>
        <end position="342"/>
    </location>
</feature>
<feature type="domain" description="Guanylate cyclase" evidence="3">
    <location>
        <begin position="188"/>
        <end position="298"/>
    </location>
</feature>
<feature type="region of interest" description="Disordered" evidence="2">
    <location>
        <begin position="1"/>
        <end position="26"/>
    </location>
</feature>
<dbReference type="PANTHER" id="PTHR43081">
    <property type="entry name" value="ADENYLATE CYCLASE, TERMINAL-DIFFERENTIATION SPECIFIC-RELATED"/>
    <property type="match status" value="1"/>
</dbReference>
<protein>
    <submittedName>
        <fullName evidence="4">Adenylate/guanylate cyclase domain-containing protein</fullName>
    </submittedName>
</protein>
<dbReference type="CDD" id="cd07302">
    <property type="entry name" value="CHD"/>
    <property type="match status" value="1"/>
</dbReference>
<sequence length="370" mass="39422">MADEHEPPAGQEADQDIPRDGPTAGGLEVGDVARVVEAHLLGEEPSLTRVEVAERAGVPLDLAEQLWHQLGFPHRGDDDAAFAESDVEALRLTSDLVRLGILPTESQAALVRTWGRSFARLAEWQTTLLAEVAAAGGDPATALTGLASDVLPRVEALQTYVWRRHLASAAQHLLQDADGLSSTEARLAVCFVDIVGYTTQSRSLDGAELVEWVDRFEQDTTNLVVDHGGQVIKTIGDEVLFTVADPAAAVEVALTLTARGDDADDPFPAVRAGIAHGTVVRRLGDVFGSTVNAASRLTSAARPGSVLVDAGVHEALTPDSDDATDGTRGAGDHDADGIDDGPTWRFRRVRRVTAKGFHHLEAWRVRAPKS</sequence>
<gene>
    <name evidence="4" type="ORF">L2K70_12085</name>
</gene>
<evidence type="ECO:0000256" key="2">
    <source>
        <dbReference type="SAM" id="MobiDB-lite"/>
    </source>
</evidence>
<dbReference type="InterPro" id="IPR001054">
    <property type="entry name" value="A/G_cyclase"/>
</dbReference>
<proteinExistence type="inferred from homology"/>
<evidence type="ECO:0000313" key="5">
    <source>
        <dbReference type="Proteomes" id="UP001201161"/>
    </source>
</evidence>
<organism evidence="4 5">
    <name type="scientific">Nocardioides potassii</name>
    <dbReference type="NCBI Taxonomy" id="2911371"/>
    <lineage>
        <taxon>Bacteria</taxon>
        <taxon>Bacillati</taxon>
        <taxon>Actinomycetota</taxon>
        <taxon>Actinomycetes</taxon>
        <taxon>Propionibacteriales</taxon>
        <taxon>Nocardioidaceae</taxon>
        <taxon>Nocardioides</taxon>
    </lineage>
</organism>
<dbReference type="Proteomes" id="UP001201161">
    <property type="component" value="Unassembled WGS sequence"/>
</dbReference>
<dbReference type="RefSeq" id="WP_236402221.1">
    <property type="nucleotide sequence ID" value="NZ_JAKJHZ010000007.1"/>
</dbReference>
<keyword evidence="5" id="KW-1185">Reference proteome</keyword>
<comment type="similarity">
    <text evidence="1">Belongs to the adenylyl cyclase class-3 family.</text>
</comment>
<dbReference type="EMBL" id="JAKJHZ010000007">
    <property type="protein sequence ID" value="MCF6378344.1"/>
    <property type="molecule type" value="Genomic_DNA"/>
</dbReference>
<evidence type="ECO:0000313" key="4">
    <source>
        <dbReference type="EMBL" id="MCF6378344.1"/>
    </source>
</evidence>
<dbReference type="Pfam" id="PF00211">
    <property type="entry name" value="Guanylate_cyc"/>
    <property type="match status" value="1"/>
</dbReference>
<reference evidence="4 5" key="1">
    <citation type="submission" date="2022-01" db="EMBL/GenBank/DDBJ databases">
        <title>Nocardioides sp. nov., an actinomycete isolated from mining soil.</title>
        <authorList>
            <person name="Liu L."/>
        </authorList>
    </citation>
    <scope>NUCLEOTIDE SEQUENCE [LARGE SCALE GENOMIC DNA]</scope>
    <source>
        <strain evidence="4 5">KLBMP 9356</strain>
    </source>
</reference>
<dbReference type="PROSITE" id="PS50125">
    <property type="entry name" value="GUANYLATE_CYCLASE_2"/>
    <property type="match status" value="1"/>
</dbReference>
<dbReference type="InterPro" id="IPR029787">
    <property type="entry name" value="Nucleotide_cyclase"/>
</dbReference>
<name>A0ABS9HD58_9ACTN</name>
<comment type="caution">
    <text evidence="4">The sequence shown here is derived from an EMBL/GenBank/DDBJ whole genome shotgun (WGS) entry which is preliminary data.</text>
</comment>
<evidence type="ECO:0000259" key="3">
    <source>
        <dbReference type="PROSITE" id="PS50125"/>
    </source>
</evidence>
<dbReference type="SUPFAM" id="SSF55073">
    <property type="entry name" value="Nucleotide cyclase"/>
    <property type="match status" value="1"/>
</dbReference>
<accession>A0ABS9HD58</accession>
<dbReference type="PANTHER" id="PTHR43081:SF19">
    <property type="entry name" value="PH-SENSITIVE ADENYLATE CYCLASE RV1264"/>
    <property type="match status" value="1"/>
</dbReference>
<evidence type="ECO:0000256" key="1">
    <source>
        <dbReference type="ARBA" id="ARBA00005381"/>
    </source>
</evidence>